<evidence type="ECO:0000256" key="2">
    <source>
        <dbReference type="ARBA" id="ARBA00022771"/>
    </source>
</evidence>
<evidence type="ECO:0000313" key="7">
    <source>
        <dbReference type="EMBL" id="CDW47425.1"/>
    </source>
</evidence>
<dbReference type="SUPFAM" id="SSF57716">
    <property type="entry name" value="Glucocorticoid receptor-like (DNA-binding domain)"/>
    <property type="match status" value="1"/>
</dbReference>
<reference evidence="7" key="1">
    <citation type="submission" date="2014-05" db="EMBL/GenBank/DDBJ databases">
        <authorList>
            <person name="Chronopoulou M."/>
        </authorList>
    </citation>
    <scope>NUCLEOTIDE SEQUENCE</scope>
    <source>
        <tissue evidence="7">Whole organism</tissue>
    </source>
</reference>
<sequence length="131" mass="15371">MPWCSAVKCSSKSGDKDATLFSFPNDKEYIKEMKRAKPFTHSRLCSKYFERSQFQRLDHSKRRRKLCFGAIPTLFSHVKPIVQRETRNFRKSDEEGEGPNKMESYCQDHLHSADHPLSIGRYNGIFFGYKI</sequence>
<evidence type="ECO:0000256" key="5">
    <source>
        <dbReference type="PROSITE-ProRule" id="PRU00309"/>
    </source>
</evidence>
<proteinExistence type="predicted"/>
<dbReference type="InterPro" id="IPR006612">
    <property type="entry name" value="THAP_Znf"/>
</dbReference>
<protein>
    <recommendedName>
        <fullName evidence="6">THAP-type domain-containing protein</fullName>
    </recommendedName>
</protein>
<keyword evidence="4 5" id="KW-0238">DNA-binding</keyword>
<keyword evidence="3" id="KW-0862">Zinc</keyword>
<name>A0A0K2VAW5_LEPSM</name>
<dbReference type="EMBL" id="HACA01030064">
    <property type="protein sequence ID" value="CDW47425.1"/>
    <property type="molecule type" value="Transcribed_RNA"/>
</dbReference>
<dbReference type="Pfam" id="PF05485">
    <property type="entry name" value="THAP"/>
    <property type="match status" value="1"/>
</dbReference>
<evidence type="ECO:0000256" key="4">
    <source>
        <dbReference type="ARBA" id="ARBA00023125"/>
    </source>
</evidence>
<dbReference type="PANTHER" id="PTHR46927:SF3">
    <property type="entry name" value="THAP-TYPE DOMAIN-CONTAINING PROTEIN"/>
    <property type="match status" value="1"/>
</dbReference>
<evidence type="ECO:0000259" key="6">
    <source>
        <dbReference type="PROSITE" id="PS50950"/>
    </source>
</evidence>
<keyword evidence="2 5" id="KW-0863">Zinc-finger</keyword>
<dbReference type="PANTHER" id="PTHR46927">
    <property type="entry name" value="AGAP005574-PA"/>
    <property type="match status" value="1"/>
</dbReference>
<dbReference type="EMBL" id="HACA01030063">
    <property type="protein sequence ID" value="CDW47424.1"/>
    <property type="molecule type" value="Transcribed_RNA"/>
</dbReference>
<keyword evidence="1" id="KW-0479">Metal-binding</keyword>
<dbReference type="SMART" id="SM00980">
    <property type="entry name" value="THAP"/>
    <property type="match status" value="1"/>
</dbReference>
<accession>A0A0K2VAW5</accession>
<dbReference type="AlphaFoldDB" id="A0A0K2VAW5"/>
<evidence type="ECO:0000256" key="1">
    <source>
        <dbReference type="ARBA" id="ARBA00022723"/>
    </source>
</evidence>
<dbReference type="InterPro" id="IPR052224">
    <property type="entry name" value="THAP_domain_protein"/>
</dbReference>
<feature type="domain" description="THAP-type" evidence="6">
    <location>
        <begin position="1"/>
        <end position="75"/>
    </location>
</feature>
<dbReference type="GO" id="GO:0008270">
    <property type="term" value="F:zinc ion binding"/>
    <property type="evidence" value="ECO:0007669"/>
    <property type="project" value="UniProtKB-KW"/>
</dbReference>
<evidence type="ECO:0000256" key="3">
    <source>
        <dbReference type="ARBA" id="ARBA00022833"/>
    </source>
</evidence>
<dbReference type="GO" id="GO:0003677">
    <property type="term" value="F:DNA binding"/>
    <property type="evidence" value="ECO:0007669"/>
    <property type="project" value="UniProtKB-UniRule"/>
</dbReference>
<dbReference type="PROSITE" id="PS50950">
    <property type="entry name" value="ZF_THAP"/>
    <property type="match status" value="1"/>
</dbReference>
<organism evidence="7">
    <name type="scientific">Lepeophtheirus salmonis</name>
    <name type="common">Salmon louse</name>
    <name type="synonym">Caligus salmonis</name>
    <dbReference type="NCBI Taxonomy" id="72036"/>
    <lineage>
        <taxon>Eukaryota</taxon>
        <taxon>Metazoa</taxon>
        <taxon>Ecdysozoa</taxon>
        <taxon>Arthropoda</taxon>
        <taxon>Crustacea</taxon>
        <taxon>Multicrustacea</taxon>
        <taxon>Hexanauplia</taxon>
        <taxon>Copepoda</taxon>
        <taxon>Siphonostomatoida</taxon>
        <taxon>Caligidae</taxon>
        <taxon>Lepeophtheirus</taxon>
    </lineage>
</organism>